<dbReference type="InterPro" id="IPR002347">
    <property type="entry name" value="SDR_fam"/>
</dbReference>
<dbReference type="HOGENOM" id="CLU_010194_1_1_1"/>
<evidence type="ECO:0000256" key="3">
    <source>
        <dbReference type="ARBA" id="ARBA00023002"/>
    </source>
</evidence>
<keyword evidence="6" id="KW-1185">Reference proteome</keyword>
<feature type="domain" description="Ketoreductase" evidence="4">
    <location>
        <begin position="16"/>
        <end position="205"/>
    </location>
</feature>
<dbReference type="InterPro" id="IPR052178">
    <property type="entry name" value="Sec_Metab_Biosynth_SDR"/>
</dbReference>
<dbReference type="Gene3D" id="3.40.50.720">
    <property type="entry name" value="NAD(P)-binding Rossmann-like Domain"/>
    <property type="match status" value="1"/>
</dbReference>
<comment type="caution">
    <text evidence="5">The sequence shown here is derived from an EMBL/GenBank/DDBJ whole genome shotgun (WGS) entry which is preliminary data.</text>
</comment>
<dbReference type="GeneID" id="19193630"/>
<accession>W9WJL7</accession>
<dbReference type="GO" id="GO:0016491">
    <property type="term" value="F:oxidoreductase activity"/>
    <property type="evidence" value="ECO:0007669"/>
    <property type="project" value="UniProtKB-KW"/>
</dbReference>
<proteinExistence type="inferred from homology"/>
<dbReference type="SMART" id="SM00822">
    <property type="entry name" value="PKS_KR"/>
    <property type="match status" value="1"/>
</dbReference>
<dbReference type="InterPro" id="IPR036291">
    <property type="entry name" value="NAD(P)-bd_dom_sf"/>
</dbReference>
<dbReference type="OrthoDB" id="294295at2759"/>
<keyword evidence="2" id="KW-0521">NADP</keyword>
<dbReference type="InterPro" id="IPR057326">
    <property type="entry name" value="KR_dom"/>
</dbReference>
<dbReference type="STRING" id="1182543.W9WJL7"/>
<keyword evidence="3" id="KW-0560">Oxidoreductase</keyword>
<dbReference type="RefSeq" id="XP_007747703.1">
    <property type="nucleotide sequence ID" value="XM_007749513.1"/>
</dbReference>
<dbReference type="PANTHER" id="PTHR43618">
    <property type="entry name" value="7-ALPHA-HYDROXYSTEROID DEHYDROGENASE"/>
    <property type="match status" value="1"/>
</dbReference>
<dbReference type="eggNOG" id="KOG0725">
    <property type="taxonomic scope" value="Eukaryota"/>
</dbReference>
<dbReference type="PANTHER" id="PTHR43618:SF3">
    <property type="entry name" value="NAD(P)-BINDING PROTEIN"/>
    <property type="match status" value="1"/>
</dbReference>
<evidence type="ECO:0000313" key="5">
    <source>
        <dbReference type="EMBL" id="EXJ68317.1"/>
    </source>
</evidence>
<name>W9WJL7_9EURO</name>
<reference evidence="5 6" key="1">
    <citation type="submission" date="2013-03" db="EMBL/GenBank/DDBJ databases">
        <title>The Genome Sequence of Cladophialophora psammophila CBS 110553.</title>
        <authorList>
            <consortium name="The Broad Institute Genomics Platform"/>
            <person name="Cuomo C."/>
            <person name="de Hoog S."/>
            <person name="Gorbushina A."/>
            <person name="Walker B."/>
            <person name="Young S.K."/>
            <person name="Zeng Q."/>
            <person name="Gargeya S."/>
            <person name="Fitzgerald M."/>
            <person name="Haas B."/>
            <person name="Abouelleil A."/>
            <person name="Allen A.W."/>
            <person name="Alvarado L."/>
            <person name="Arachchi H.M."/>
            <person name="Berlin A.M."/>
            <person name="Chapman S.B."/>
            <person name="Gainer-Dewar J."/>
            <person name="Goldberg J."/>
            <person name="Griggs A."/>
            <person name="Gujja S."/>
            <person name="Hansen M."/>
            <person name="Howarth C."/>
            <person name="Imamovic A."/>
            <person name="Ireland A."/>
            <person name="Larimer J."/>
            <person name="McCowan C."/>
            <person name="Murphy C."/>
            <person name="Pearson M."/>
            <person name="Poon T.W."/>
            <person name="Priest M."/>
            <person name="Roberts A."/>
            <person name="Saif S."/>
            <person name="Shea T."/>
            <person name="Sisk P."/>
            <person name="Sykes S."/>
            <person name="Wortman J."/>
            <person name="Nusbaum C."/>
            <person name="Birren B."/>
        </authorList>
    </citation>
    <scope>NUCLEOTIDE SEQUENCE [LARGE SCALE GENOMIC DNA]</scope>
    <source>
        <strain evidence="5 6">CBS 110553</strain>
    </source>
</reference>
<dbReference type="SUPFAM" id="SSF51735">
    <property type="entry name" value="NAD(P)-binding Rossmann-fold domains"/>
    <property type="match status" value="1"/>
</dbReference>
<protein>
    <recommendedName>
        <fullName evidence="4">Ketoreductase domain-containing protein</fullName>
    </recommendedName>
</protein>
<evidence type="ECO:0000259" key="4">
    <source>
        <dbReference type="SMART" id="SM00822"/>
    </source>
</evidence>
<dbReference type="AlphaFoldDB" id="W9WJL7"/>
<dbReference type="Pfam" id="PF13561">
    <property type="entry name" value="adh_short_C2"/>
    <property type="match status" value="1"/>
</dbReference>
<dbReference type="PRINTS" id="PR00081">
    <property type="entry name" value="GDHRDH"/>
</dbReference>
<sequence length="277" mass="29381">MSQLDGFDGLFRLDGKVALISLCSRGLGFHAATAFLRAGACRVILVSRNAEGPQGLNQAVQRLNGLQGTKEKAVAFAVDISSTKGVGGLVTRVRGIEKHIHILVASAAATWGGPFEDTPDAAVAEALDMNVRSVYNLIRVLPHLPMADPARIVIVGSVAGFMVPHVDENGTIIYAVSKAAVHHMARQLAVELGPRNIVTNAIAPGFFPSKLANGLIERLGGPEKLNALNPRLRLGEPLNIAGAMLYLCSRAASYMNGVVLPLDRGEHLTAGAKRKYR</sequence>
<evidence type="ECO:0000256" key="2">
    <source>
        <dbReference type="ARBA" id="ARBA00022857"/>
    </source>
</evidence>
<dbReference type="EMBL" id="AMGX01000014">
    <property type="protein sequence ID" value="EXJ68317.1"/>
    <property type="molecule type" value="Genomic_DNA"/>
</dbReference>
<gene>
    <name evidence="5" type="ORF">A1O5_08932</name>
</gene>
<dbReference type="Proteomes" id="UP000019471">
    <property type="component" value="Unassembled WGS sequence"/>
</dbReference>
<organism evidence="5 6">
    <name type="scientific">Cladophialophora psammophila CBS 110553</name>
    <dbReference type="NCBI Taxonomy" id="1182543"/>
    <lineage>
        <taxon>Eukaryota</taxon>
        <taxon>Fungi</taxon>
        <taxon>Dikarya</taxon>
        <taxon>Ascomycota</taxon>
        <taxon>Pezizomycotina</taxon>
        <taxon>Eurotiomycetes</taxon>
        <taxon>Chaetothyriomycetidae</taxon>
        <taxon>Chaetothyriales</taxon>
        <taxon>Herpotrichiellaceae</taxon>
        <taxon>Cladophialophora</taxon>
    </lineage>
</organism>
<comment type="similarity">
    <text evidence="1">Belongs to the short-chain dehydrogenases/reductases (SDR) family.</text>
</comment>
<evidence type="ECO:0000256" key="1">
    <source>
        <dbReference type="ARBA" id="ARBA00006484"/>
    </source>
</evidence>
<evidence type="ECO:0000313" key="6">
    <source>
        <dbReference type="Proteomes" id="UP000019471"/>
    </source>
</evidence>